<feature type="compositionally biased region" description="Basic residues" evidence="4">
    <location>
        <begin position="98"/>
        <end position="107"/>
    </location>
</feature>
<dbReference type="GO" id="GO:0000775">
    <property type="term" value="C:chromosome, centromeric region"/>
    <property type="evidence" value="ECO:0007669"/>
    <property type="project" value="TreeGrafter"/>
</dbReference>
<evidence type="ECO:0000256" key="2">
    <source>
        <dbReference type="ARBA" id="ARBA00017682"/>
    </source>
</evidence>
<dbReference type="GO" id="GO:0031390">
    <property type="term" value="C:Ctf18 RFC-like complex"/>
    <property type="evidence" value="ECO:0007669"/>
    <property type="project" value="InterPro"/>
</dbReference>
<dbReference type="AlphaFoldDB" id="A0A6J1ZUK6"/>
<feature type="region of interest" description="Disordered" evidence="4">
    <location>
        <begin position="81"/>
        <end position="107"/>
    </location>
</feature>
<dbReference type="Proteomes" id="UP001652583">
    <property type="component" value="Chromosome F2"/>
</dbReference>
<comment type="similarity">
    <text evidence="1">Belongs to the DCC1 family.</text>
</comment>
<name>A0A6J1ZUK6_ACIJB</name>
<keyword evidence="5" id="KW-1185">Reference proteome</keyword>
<sequence>MKDLENYARRVLITRPGPGGKLDCFAGEEAGVLTGNRRRSSGRGGRGLRVAPRGVAAQLPLGPAEAAPRQPGFPPAARVLPPVSGRGGDRAATAFGPPRRHAPPRKHAPCRLGALLKVSSLALVRFAGSRLLAEGVLSSAPTGPSGTRWEPRGRTAMRTREEVDATLQIAKLNAAELLPAVHCLGFGPGAGAAAGDFCLLELEPSLCQQLEAGHSLVIRGDKDEQAVLCSKDKTYDLKIADTSNMLLFIPGCKTPDQLKAEETHCNIIHTEIFGFSNNYWELRRCRPKLKKLKKLLMEDAYEGPDSQKEKDSNQSKYTTEDLLNQIQASEEEIMAQLQVLNACEIEGEVYFELSADKICRATAQMLLQNAVKFNLAEFQEVWQQSVPEGMITTLDQLKGLALVDRQSRPEIIFLLKVDDLPEDNQERFNSLFSLREKWTEEDIAPYIQDLCGEKQTIGTLLTKYSRSSIQNGVKVYNSRRPIS</sequence>
<gene>
    <name evidence="6" type="primary">DSCC1</name>
</gene>
<evidence type="ECO:0000256" key="4">
    <source>
        <dbReference type="SAM" id="MobiDB-lite"/>
    </source>
</evidence>
<accession>A0A6J1ZUK6</accession>
<dbReference type="PANTHER" id="PTHR13395">
    <property type="entry name" value="SISTER CHROMATID COHESION PROTEIN DCC1-RELATED"/>
    <property type="match status" value="1"/>
</dbReference>
<dbReference type="PANTHER" id="PTHR13395:SF6">
    <property type="entry name" value="SISTER CHROMATID COHESION PROTEIN DCC1"/>
    <property type="match status" value="1"/>
</dbReference>
<evidence type="ECO:0000313" key="6">
    <source>
        <dbReference type="RefSeq" id="XP_026919800.1"/>
    </source>
</evidence>
<dbReference type="GeneID" id="106987379"/>
<dbReference type="GO" id="GO:0006260">
    <property type="term" value="P:DNA replication"/>
    <property type="evidence" value="ECO:0007669"/>
    <property type="project" value="UniProtKB-KW"/>
</dbReference>
<evidence type="ECO:0000256" key="3">
    <source>
        <dbReference type="ARBA" id="ARBA00022705"/>
    </source>
</evidence>
<reference evidence="6" key="1">
    <citation type="submission" date="2025-08" db="UniProtKB">
        <authorList>
            <consortium name="RefSeq"/>
        </authorList>
    </citation>
    <scope>IDENTIFICATION</scope>
    <source>
        <tissue evidence="6">Blood</tissue>
    </source>
</reference>
<proteinExistence type="inferred from homology"/>
<dbReference type="CTD" id="79075"/>
<dbReference type="Pfam" id="PF09724">
    <property type="entry name" value="Dcc1"/>
    <property type="match status" value="2"/>
</dbReference>
<dbReference type="GO" id="GO:0034088">
    <property type="term" value="P:maintenance of mitotic sister chromatid cohesion"/>
    <property type="evidence" value="ECO:0007669"/>
    <property type="project" value="TreeGrafter"/>
</dbReference>
<evidence type="ECO:0000313" key="5">
    <source>
        <dbReference type="Proteomes" id="UP001652583"/>
    </source>
</evidence>
<keyword evidence="3" id="KW-0235">DNA replication</keyword>
<organism evidence="5 6">
    <name type="scientific">Acinonyx jubatus</name>
    <name type="common">Cheetah</name>
    <dbReference type="NCBI Taxonomy" id="32536"/>
    <lineage>
        <taxon>Eukaryota</taxon>
        <taxon>Metazoa</taxon>
        <taxon>Chordata</taxon>
        <taxon>Craniata</taxon>
        <taxon>Vertebrata</taxon>
        <taxon>Euteleostomi</taxon>
        <taxon>Mammalia</taxon>
        <taxon>Eutheria</taxon>
        <taxon>Laurasiatheria</taxon>
        <taxon>Carnivora</taxon>
        <taxon>Feliformia</taxon>
        <taxon>Felidae</taxon>
        <taxon>Felinae</taxon>
        <taxon>Acinonyx</taxon>
    </lineage>
</organism>
<dbReference type="RefSeq" id="XP_026919800.1">
    <property type="nucleotide sequence ID" value="XM_027063999.2"/>
</dbReference>
<evidence type="ECO:0000256" key="1">
    <source>
        <dbReference type="ARBA" id="ARBA00007017"/>
    </source>
</evidence>
<dbReference type="GO" id="GO:0000785">
    <property type="term" value="C:chromatin"/>
    <property type="evidence" value="ECO:0007669"/>
    <property type="project" value="TreeGrafter"/>
</dbReference>
<dbReference type="InterPro" id="IPR019128">
    <property type="entry name" value="Dcc1"/>
</dbReference>
<protein>
    <recommendedName>
        <fullName evidence="2">Sister chromatid cohesion protein DCC1</fullName>
    </recommendedName>
</protein>